<organism evidence="1 2">
    <name type="scientific">Trichonephila inaurata madagascariensis</name>
    <dbReference type="NCBI Taxonomy" id="2747483"/>
    <lineage>
        <taxon>Eukaryota</taxon>
        <taxon>Metazoa</taxon>
        <taxon>Ecdysozoa</taxon>
        <taxon>Arthropoda</taxon>
        <taxon>Chelicerata</taxon>
        <taxon>Arachnida</taxon>
        <taxon>Araneae</taxon>
        <taxon>Araneomorphae</taxon>
        <taxon>Entelegynae</taxon>
        <taxon>Araneoidea</taxon>
        <taxon>Nephilidae</taxon>
        <taxon>Trichonephila</taxon>
        <taxon>Trichonephila inaurata</taxon>
    </lineage>
</organism>
<gene>
    <name evidence="1" type="primary">NCL1_42479</name>
    <name evidence="1" type="ORF">TNIN_190921</name>
</gene>
<sequence length="119" mass="13334">MDLKAVTLIAFILTAATYLTISNVDFTQTLTTEGWSQDHGKQQERYLPYLADAESKVDINEFLIGVIENFREDMSVGIPELKVPILDPFQPKKPIKVDVEDSKASVHGNFTNVHVEGKI</sequence>
<dbReference type="Gene3D" id="3.15.10.30">
    <property type="entry name" value="Haemolymph juvenile hormone binding protein"/>
    <property type="match status" value="1"/>
</dbReference>
<keyword evidence="2" id="KW-1185">Reference proteome</keyword>
<reference evidence="1" key="1">
    <citation type="submission" date="2020-08" db="EMBL/GenBank/DDBJ databases">
        <title>Multicomponent nature underlies the extraordinary mechanical properties of spider dragline silk.</title>
        <authorList>
            <person name="Kono N."/>
            <person name="Nakamura H."/>
            <person name="Mori M."/>
            <person name="Yoshida Y."/>
            <person name="Ohtoshi R."/>
            <person name="Malay A.D."/>
            <person name="Moran D.A.P."/>
            <person name="Tomita M."/>
            <person name="Numata K."/>
            <person name="Arakawa K."/>
        </authorList>
    </citation>
    <scope>NUCLEOTIDE SEQUENCE</scope>
</reference>
<dbReference type="Pfam" id="PF06585">
    <property type="entry name" value="JHBP"/>
    <property type="match status" value="1"/>
</dbReference>
<proteinExistence type="predicted"/>
<dbReference type="EMBL" id="BMAV01021144">
    <property type="protein sequence ID" value="GFY75093.1"/>
    <property type="molecule type" value="Genomic_DNA"/>
</dbReference>
<dbReference type="AlphaFoldDB" id="A0A8X7CNQ6"/>
<dbReference type="InterPro" id="IPR038606">
    <property type="entry name" value="To_sf"/>
</dbReference>
<evidence type="ECO:0000313" key="1">
    <source>
        <dbReference type="EMBL" id="GFY75093.1"/>
    </source>
</evidence>
<comment type="caution">
    <text evidence="1">The sequence shown here is derived from an EMBL/GenBank/DDBJ whole genome shotgun (WGS) entry which is preliminary data.</text>
</comment>
<dbReference type="OrthoDB" id="6429509at2759"/>
<dbReference type="Proteomes" id="UP000886998">
    <property type="component" value="Unassembled WGS sequence"/>
</dbReference>
<protein>
    <submittedName>
        <fullName evidence="1">Uncharacterized protein</fullName>
    </submittedName>
</protein>
<dbReference type="InterPro" id="IPR010562">
    <property type="entry name" value="Haemolymph_juvenile_hormone-bd"/>
</dbReference>
<accession>A0A8X7CNQ6</accession>
<name>A0A8X7CNQ6_9ARAC</name>
<evidence type="ECO:0000313" key="2">
    <source>
        <dbReference type="Proteomes" id="UP000886998"/>
    </source>
</evidence>